<dbReference type="PROSITE" id="PS51257">
    <property type="entry name" value="PROKAR_LIPOPROTEIN"/>
    <property type="match status" value="1"/>
</dbReference>
<name>A0A0A9EUH9_ARUDO</name>
<accession>A0A0A9EUH9</accession>
<dbReference type="EMBL" id="GBRH01193481">
    <property type="protein sequence ID" value="JAE04415.1"/>
    <property type="molecule type" value="Transcribed_RNA"/>
</dbReference>
<dbReference type="AlphaFoldDB" id="A0A0A9EUH9"/>
<sequence>MRSSKLQYIYESSGCSVTMYSCPLLNCNSFPGFHHPVASCYWRTQNCPLRSSASII</sequence>
<protein>
    <submittedName>
        <fullName evidence="1">Uncharacterized protein</fullName>
    </submittedName>
</protein>
<evidence type="ECO:0000313" key="1">
    <source>
        <dbReference type="EMBL" id="JAE04415.1"/>
    </source>
</evidence>
<proteinExistence type="predicted"/>
<reference evidence="1" key="1">
    <citation type="submission" date="2014-09" db="EMBL/GenBank/DDBJ databases">
        <authorList>
            <person name="Magalhaes I.L.F."/>
            <person name="Oliveira U."/>
            <person name="Santos F.R."/>
            <person name="Vidigal T.H.D.A."/>
            <person name="Brescovit A.D."/>
            <person name="Santos A.J."/>
        </authorList>
    </citation>
    <scope>NUCLEOTIDE SEQUENCE</scope>
    <source>
        <tissue evidence="1">Shoot tissue taken approximately 20 cm above the soil surface</tissue>
    </source>
</reference>
<reference evidence="1" key="2">
    <citation type="journal article" date="2015" name="Data Brief">
        <title>Shoot transcriptome of the giant reed, Arundo donax.</title>
        <authorList>
            <person name="Barrero R.A."/>
            <person name="Guerrero F.D."/>
            <person name="Moolhuijzen P."/>
            <person name="Goolsby J.A."/>
            <person name="Tidwell J."/>
            <person name="Bellgard S.E."/>
            <person name="Bellgard M.I."/>
        </authorList>
    </citation>
    <scope>NUCLEOTIDE SEQUENCE</scope>
    <source>
        <tissue evidence="1">Shoot tissue taken approximately 20 cm above the soil surface</tissue>
    </source>
</reference>
<organism evidence="1">
    <name type="scientific">Arundo donax</name>
    <name type="common">Giant reed</name>
    <name type="synonym">Donax arundinaceus</name>
    <dbReference type="NCBI Taxonomy" id="35708"/>
    <lineage>
        <taxon>Eukaryota</taxon>
        <taxon>Viridiplantae</taxon>
        <taxon>Streptophyta</taxon>
        <taxon>Embryophyta</taxon>
        <taxon>Tracheophyta</taxon>
        <taxon>Spermatophyta</taxon>
        <taxon>Magnoliopsida</taxon>
        <taxon>Liliopsida</taxon>
        <taxon>Poales</taxon>
        <taxon>Poaceae</taxon>
        <taxon>PACMAD clade</taxon>
        <taxon>Arundinoideae</taxon>
        <taxon>Arundineae</taxon>
        <taxon>Arundo</taxon>
    </lineage>
</organism>